<protein>
    <recommendedName>
        <fullName evidence="4">YD repeat-containing protein</fullName>
    </recommendedName>
</protein>
<evidence type="ECO:0008006" key="4">
    <source>
        <dbReference type="Google" id="ProtNLM"/>
    </source>
</evidence>
<evidence type="ECO:0000313" key="3">
    <source>
        <dbReference type="Proteomes" id="UP000184108"/>
    </source>
</evidence>
<accession>A0A1M5DYC7</accession>
<dbReference type="Proteomes" id="UP000184108">
    <property type="component" value="Unassembled WGS sequence"/>
</dbReference>
<name>A0A1M5DYC7_9FLAO</name>
<feature type="signal peptide" evidence="1">
    <location>
        <begin position="1"/>
        <end position="20"/>
    </location>
</feature>
<organism evidence="2 3">
    <name type="scientific">Chryseobacterium vrystaatense</name>
    <dbReference type="NCBI Taxonomy" id="307480"/>
    <lineage>
        <taxon>Bacteria</taxon>
        <taxon>Pseudomonadati</taxon>
        <taxon>Bacteroidota</taxon>
        <taxon>Flavobacteriia</taxon>
        <taxon>Flavobacteriales</taxon>
        <taxon>Weeksellaceae</taxon>
        <taxon>Chryseobacterium group</taxon>
        <taxon>Chryseobacterium</taxon>
    </lineage>
</organism>
<evidence type="ECO:0000313" key="2">
    <source>
        <dbReference type="EMBL" id="SHF71983.1"/>
    </source>
</evidence>
<dbReference type="AlphaFoldDB" id="A0A1M5DYC7"/>
<evidence type="ECO:0000256" key="1">
    <source>
        <dbReference type="SAM" id="SignalP"/>
    </source>
</evidence>
<gene>
    <name evidence="2" type="ORF">SAMN02787073_2754</name>
</gene>
<feature type="chain" id="PRO_5012861170" description="YD repeat-containing protein" evidence="1">
    <location>
        <begin position="21"/>
        <end position="1143"/>
    </location>
</feature>
<dbReference type="EMBL" id="FQVE01000003">
    <property type="protein sequence ID" value="SHF71983.1"/>
    <property type="molecule type" value="Genomic_DNA"/>
</dbReference>
<sequence>MMNRNITSLFFCLSVGMISAQTSGNKNSTLPNIIPPSSESYKLGAYGNTPVSLFTGNANVDIPLTSYQTKNISIPIKLSYFSNGVKVDDMNGSTGLGWSLISGGVITRVIRDLPDEDHLTNTDIPANIDGLGIQNPVVMQFFQDASHDDVDTEQDLYMASFGGMQIKFVFDKKGVPVIYSQKDVIIEGTSGGSSFTITTEDGTRYYFTDKEITSNRTQGAGHSLISISTTAWYLTKIEDISSGETVFIENTDGGYSTTISNSQTLSYTQPGDPMTSGCGNPAFIRYPDVSPIISHQQTVNGKQIKRIYSSNPLYGEIIFDYVQSTGNEDYKRLQKITKKVNQTLINDITLNYTLTGYNRLFLDSVTDHTLSTVYGFQYTEPQRLGGRLSNAKDLWGYYNGEVNNSTLVPRIQNVANWSSYPSASTYVNPLTTPFGILKKIIYPTKGSTEFFYENHTTIQKNVLLIPEVSNGVQIKAETNEDEVHVVNTVTFKPIKTEEIRLGGGASFNSAKCESSAEVTNKHRAIISLLRPNGQAIPLYLKSPTGVVTQIGNSATVPGYNSAFYAHVQKNEVLTLSLQTAFFCVRSTASASYTSKEAVYGDREEPIGGLRISKIVDYTENGVATTRRFVYRDLNKQTSEAVVLRMPAFEEQLSFVRTCSTNSNPGNTGGSVPTGVEKFPYYMVTSSNINQLFATHPNVFYKTVQEIMDRKSNIIHTYDIHSDDFGKVLYGNNIRNSTWTNFGWNNGREIQTQYRDEDNQLLRTVEMNYEEDQNRKYQVDGFSIRKNYDNPVAQHLTRTCTAEDITKTIEFTYCTTNHSHHFKVMDLYKNCYAPGAHNVTQHYKDMCFGKNAGDIITFDDYMDNLDIVQYKNISHFEYLKSQKTTDYLEGKELKTETQYFYNNPKHTQLSVQKTTYPDLSSNETTYQYADEKNNPLLISKNMVGIPLETSTTQTQGNTSKVLSKTETIYPTSLPHSATGNLALPVSVQSYDISNLTLPSSADVTYDRYDDKGNLLQYTTKEGVPVSILWGYHQTRPIAKVEGILYSQIENTLPWMSAVSDADAADPSQESNLIDTYGRFRNLGILSDKLVTNYTYDPLIGVTTIIPPSGIREVYIYDTANRLKEIREHSKTGKILKEYKYNYKN</sequence>
<reference evidence="3" key="1">
    <citation type="submission" date="2016-11" db="EMBL/GenBank/DDBJ databases">
        <authorList>
            <person name="Varghese N."/>
            <person name="Submissions S."/>
        </authorList>
    </citation>
    <scope>NUCLEOTIDE SEQUENCE [LARGE SCALE GENOMIC DNA]</scope>
    <source>
        <strain evidence="3">YR203</strain>
    </source>
</reference>
<proteinExistence type="predicted"/>
<keyword evidence="1" id="KW-0732">Signal</keyword>